<dbReference type="SUPFAM" id="SSF64263">
    <property type="entry name" value="Prokaryotic ribosomal protein L17"/>
    <property type="match status" value="1"/>
</dbReference>
<evidence type="ECO:0000256" key="4">
    <source>
        <dbReference type="HAMAP-Rule" id="MF_01368"/>
    </source>
</evidence>
<feature type="compositionally biased region" description="Acidic residues" evidence="6">
    <location>
        <begin position="169"/>
        <end position="187"/>
    </location>
</feature>
<dbReference type="PROSITE" id="PS01167">
    <property type="entry name" value="RIBOSOMAL_L17"/>
    <property type="match status" value="1"/>
</dbReference>
<dbReference type="HAMAP" id="MF_01368">
    <property type="entry name" value="Ribosomal_bL17"/>
    <property type="match status" value="1"/>
</dbReference>
<evidence type="ECO:0000313" key="7">
    <source>
        <dbReference type="EMBL" id="AWH96148.1"/>
    </source>
</evidence>
<reference evidence="7 8" key="1">
    <citation type="submission" date="2016-04" db="EMBL/GenBank/DDBJ databases">
        <title>Complete genome sequence of the haloalkaliphilic hydrocarbon-degrading bacterium Dietzia psychralcaliphila ILA-1T, isolated from a drain of a fish product-processing plant.</title>
        <authorList>
            <person name="Zhao J."/>
            <person name="Hu B."/>
            <person name="Geng S."/>
            <person name="Nie Y."/>
            <person name="Tang Y."/>
        </authorList>
    </citation>
    <scope>NUCLEOTIDE SEQUENCE [LARGE SCALE GENOMIC DNA]</scope>
    <source>
        <strain evidence="7 8">ILA-1</strain>
    </source>
</reference>
<evidence type="ECO:0000256" key="5">
    <source>
        <dbReference type="RuleBase" id="RU000660"/>
    </source>
</evidence>
<dbReference type="PANTHER" id="PTHR14413">
    <property type="entry name" value="RIBOSOMAL PROTEIN L17"/>
    <property type="match status" value="1"/>
</dbReference>
<dbReference type="GO" id="GO:0022625">
    <property type="term" value="C:cytosolic large ribosomal subunit"/>
    <property type="evidence" value="ECO:0007669"/>
    <property type="project" value="TreeGrafter"/>
</dbReference>
<organism evidence="7 8">
    <name type="scientific">Dietzia psychralcaliphila</name>
    <dbReference type="NCBI Taxonomy" id="139021"/>
    <lineage>
        <taxon>Bacteria</taxon>
        <taxon>Bacillati</taxon>
        <taxon>Actinomycetota</taxon>
        <taxon>Actinomycetes</taxon>
        <taxon>Mycobacteriales</taxon>
        <taxon>Dietziaceae</taxon>
        <taxon>Dietzia</taxon>
    </lineage>
</organism>
<dbReference type="EMBL" id="CP015453">
    <property type="protein sequence ID" value="AWH96148.1"/>
    <property type="molecule type" value="Genomic_DNA"/>
</dbReference>
<dbReference type="Pfam" id="PF01196">
    <property type="entry name" value="Ribosomal_L17"/>
    <property type="match status" value="1"/>
</dbReference>
<dbReference type="RefSeq" id="WP_107746312.1">
    <property type="nucleotide sequence ID" value="NZ_CP015453.1"/>
</dbReference>
<comment type="similarity">
    <text evidence="1 4 5">Belongs to the bacterial ribosomal protein bL17 family.</text>
</comment>
<keyword evidence="3 4" id="KW-0687">Ribonucleoprotein</keyword>
<dbReference type="NCBIfam" id="TIGR00059">
    <property type="entry name" value="L17"/>
    <property type="match status" value="1"/>
</dbReference>
<accession>A0AAD0NRE6</accession>
<feature type="compositionally biased region" description="Low complexity" evidence="6">
    <location>
        <begin position="131"/>
        <end position="144"/>
    </location>
</feature>
<dbReference type="PANTHER" id="PTHR14413:SF16">
    <property type="entry name" value="LARGE RIBOSOMAL SUBUNIT PROTEIN BL17M"/>
    <property type="match status" value="1"/>
</dbReference>
<sequence length="201" mass="21563">MPKPKKGARLGGSPAHQRLILSNLATQLFEHDAIRTTETKAKLLRPYAEKLITKARRGTLADRREAAKLVRNKDVLHKLFAEIGPRVADRDGGYTRIVKLENRKGDNAPMAMIALVTEPLASAEASRATRAAASRKSAETSAAESTDEVTTDEVTAEAEANSPIADQVEAADDADVDTAEETADAVSEDTTHATSEDTDKA</sequence>
<dbReference type="FunFam" id="3.90.1030.10:FF:000001">
    <property type="entry name" value="50S ribosomal protein L17"/>
    <property type="match status" value="1"/>
</dbReference>
<evidence type="ECO:0000256" key="2">
    <source>
        <dbReference type="ARBA" id="ARBA00022980"/>
    </source>
</evidence>
<evidence type="ECO:0000256" key="1">
    <source>
        <dbReference type="ARBA" id="ARBA00008777"/>
    </source>
</evidence>
<feature type="compositionally biased region" description="Basic and acidic residues" evidence="6">
    <location>
        <begin position="189"/>
        <end position="201"/>
    </location>
</feature>
<dbReference type="GO" id="GO:0006412">
    <property type="term" value="P:translation"/>
    <property type="evidence" value="ECO:0007669"/>
    <property type="project" value="UniProtKB-UniRule"/>
</dbReference>
<feature type="region of interest" description="Disordered" evidence="6">
    <location>
        <begin position="131"/>
        <end position="201"/>
    </location>
</feature>
<dbReference type="GO" id="GO:0003735">
    <property type="term" value="F:structural constituent of ribosome"/>
    <property type="evidence" value="ECO:0007669"/>
    <property type="project" value="InterPro"/>
</dbReference>
<gene>
    <name evidence="4" type="primary">rplQ</name>
    <name evidence="7" type="ORF">A6048_12295</name>
</gene>
<feature type="compositionally biased region" description="Low complexity" evidence="6">
    <location>
        <begin position="157"/>
        <end position="168"/>
    </location>
</feature>
<protein>
    <recommendedName>
        <fullName evidence="4">Large ribosomal subunit protein bL17</fullName>
    </recommendedName>
</protein>
<dbReference type="InterPro" id="IPR036373">
    <property type="entry name" value="Ribosomal_bL17_sf"/>
</dbReference>
<comment type="subunit">
    <text evidence="4">Part of the 50S ribosomal subunit. Contacts protein L32.</text>
</comment>
<keyword evidence="8" id="KW-1185">Reference proteome</keyword>
<dbReference type="Proteomes" id="UP000244903">
    <property type="component" value="Chromosome"/>
</dbReference>
<dbReference type="Gene3D" id="3.90.1030.10">
    <property type="entry name" value="Ribosomal protein L17"/>
    <property type="match status" value="1"/>
</dbReference>
<name>A0AAD0NRE6_9ACTN</name>
<feature type="compositionally biased region" description="Acidic residues" evidence="6">
    <location>
        <begin position="145"/>
        <end position="156"/>
    </location>
</feature>
<evidence type="ECO:0000256" key="3">
    <source>
        <dbReference type="ARBA" id="ARBA00023274"/>
    </source>
</evidence>
<proteinExistence type="inferred from homology"/>
<evidence type="ECO:0000313" key="8">
    <source>
        <dbReference type="Proteomes" id="UP000244903"/>
    </source>
</evidence>
<dbReference type="AlphaFoldDB" id="A0AAD0NRE6"/>
<evidence type="ECO:0000256" key="6">
    <source>
        <dbReference type="SAM" id="MobiDB-lite"/>
    </source>
</evidence>
<dbReference type="KEGG" id="dpc:A6048_12295"/>
<dbReference type="InterPro" id="IPR047859">
    <property type="entry name" value="Ribosomal_bL17_CS"/>
</dbReference>
<dbReference type="InterPro" id="IPR000456">
    <property type="entry name" value="Ribosomal_bL17"/>
</dbReference>
<keyword evidence="2 4" id="KW-0689">Ribosomal protein</keyword>